<evidence type="ECO:0000313" key="5">
    <source>
        <dbReference type="Proteomes" id="UP000271469"/>
    </source>
</evidence>
<feature type="chain" id="PRO_5018157717" description="ABC-type glycine betaine transport system substrate-binding domain-containing protein" evidence="2">
    <location>
        <begin position="27"/>
        <end position="334"/>
    </location>
</feature>
<dbReference type="Pfam" id="PF04069">
    <property type="entry name" value="OpuAC"/>
    <property type="match status" value="1"/>
</dbReference>
<dbReference type="Proteomes" id="UP000271469">
    <property type="component" value="Chromosome"/>
</dbReference>
<feature type="signal peptide" evidence="2">
    <location>
        <begin position="1"/>
        <end position="26"/>
    </location>
</feature>
<reference evidence="4 5" key="1">
    <citation type="submission" date="2018-11" db="EMBL/GenBank/DDBJ databases">
        <title>Gordonia insulae sp. nov., isolated from an island soil.</title>
        <authorList>
            <person name="Kim Y.S."/>
            <person name="Kim S.B."/>
        </authorList>
    </citation>
    <scope>NUCLEOTIDE SEQUENCE [LARGE SCALE GENOMIC DNA]</scope>
    <source>
        <strain evidence="4 5">MMS17-SY073</strain>
    </source>
</reference>
<dbReference type="Gene3D" id="3.40.190.10">
    <property type="entry name" value="Periplasmic binding protein-like II"/>
    <property type="match status" value="1"/>
</dbReference>
<accession>A0A3G8JIC0</accession>
<protein>
    <recommendedName>
        <fullName evidence="3">ABC-type glycine betaine transport system substrate-binding domain-containing protein</fullName>
    </recommendedName>
</protein>
<evidence type="ECO:0000256" key="1">
    <source>
        <dbReference type="SAM" id="MobiDB-lite"/>
    </source>
</evidence>
<dbReference type="EMBL" id="CP033972">
    <property type="protein sequence ID" value="AZG44784.1"/>
    <property type="molecule type" value="Genomic_DNA"/>
</dbReference>
<gene>
    <name evidence="4" type="ORF">D7316_01375</name>
</gene>
<dbReference type="AlphaFoldDB" id="A0A3G8JIC0"/>
<keyword evidence="5" id="KW-1185">Reference proteome</keyword>
<evidence type="ECO:0000313" key="4">
    <source>
        <dbReference type="EMBL" id="AZG44784.1"/>
    </source>
</evidence>
<feature type="region of interest" description="Disordered" evidence="1">
    <location>
        <begin position="238"/>
        <end position="265"/>
    </location>
</feature>
<dbReference type="KEGG" id="gom:D7316_01375"/>
<name>A0A3G8JIC0_9ACTN</name>
<dbReference type="GO" id="GO:0022857">
    <property type="term" value="F:transmembrane transporter activity"/>
    <property type="evidence" value="ECO:0007669"/>
    <property type="project" value="InterPro"/>
</dbReference>
<dbReference type="GO" id="GO:0043190">
    <property type="term" value="C:ATP-binding cassette (ABC) transporter complex"/>
    <property type="evidence" value="ECO:0007669"/>
    <property type="project" value="InterPro"/>
</dbReference>
<dbReference type="InterPro" id="IPR007210">
    <property type="entry name" value="ABC_Gly_betaine_transp_sub-bd"/>
</dbReference>
<proteinExistence type="predicted"/>
<dbReference type="SUPFAM" id="SSF53850">
    <property type="entry name" value="Periplasmic binding protein-like II"/>
    <property type="match status" value="1"/>
</dbReference>
<evidence type="ECO:0000256" key="2">
    <source>
        <dbReference type="SAM" id="SignalP"/>
    </source>
</evidence>
<sequence length="334" mass="33447">MAASNLGRVIKRAATAILVTVGLAVAVAGCSTTEPGDRPLVMGASDMPAMQVMAQIYAGALRHAGSAVSSDTRAGDYRTLLDDMDATSVDLFPAFSGRLLSQLAPQLAPATADETYTDLNRSLPQGVSIGDPTMVVATPQVIVAASVAEQRKVTELADCAQMSSGLPVVVVGAPDAATIEAFTATGCRFGPVESVPTTAAAIERIAGGRAVGILTPLDVAGDDAEGAADEIRALQAPAPAADSAAAPAASGSGAQSGPAEQSGSATTGIVVAGPRAQQLVPVYRTAALSRDEMQTVNKVAGELTTADLATLAGRAATGADTRELADGWLAEHGL</sequence>
<feature type="domain" description="ABC-type glycine betaine transport system substrate-binding" evidence="3">
    <location>
        <begin position="39"/>
        <end position="183"/>
    </location>
</feature>
<evidence type="ECO:0000259" key="3">
    <source>
        <dbReference type="Pfam" id="PF04069"/>
    </source>
</evidence>
<keyword evidence="2" id="KW-0732">Signal</keyword>
<organism evidence="4 5">
    <name type="scientific">Gordonia insulae</name>
    <dbReference type="NCBI Taxonomy" id="2420509"/>
    <lineage>
        <taxon>Bacteria</taxon>
        <taxon>Bacillati</taxon>
        <taxon>Actinomycetota</taxon>
        <taxon>Actinomycetes</taxon>
        <taxon>Mycobacteriales</taxon>
        <taxon>Gordoniaceae</taxon>
        <taxon>Gordonia</taxon>
    </lineage>
</organism>